<evidence type="ECO:0000313" key="3">
    <source>
        <dbReference type="Proteomes" id="UP000001449"/>
    </source>
</evidence>
<organism evidence="2 3">
    <name type="scientific">Thalassiosira pseudonana</name>
    <name type="common">Marine diatom</name>
    <name type="synonym">Cyclotella nana</name>
    <dbReference type="NCBI Taxonomy" id="35128"/>
    <lineage>
        <taxon>Eukaryota</taxon>
        <taxon>Sar</taxon>
        <taxon>Stramenopiles</taxon>
        <taxon>Ochrophyta</taxon>
        <taxon>Bacillariophyta</taxon>
        <taxon>Coscinodiscophyceae</taxon>
        <taxon>Thalassiosirophycidae</taxon>
        <taxon>Thalassiosirales</taxon>
        <taxon>Thalassiosiraceae</taxon>
        <taxon>Thalassiosira</taxon>
    </lineage>
</organism>
<feature type="signal peptide" evidence="1">
    <location>
        <begin position="1"/>
        <end position="22"/>
    </location>
</feature>
<feature type="chain" id="PRO_5002868745" description="Granulins domain-containing protein" evidence="1">
    <location>
        <begin position="23"/>
        <end position="195"/>
    </location>
</feature>
<dbReference type="EMBL" id="CM000640">
    <property type="protein sequence ID" value="EED94090.1"/>
    <property type="molecule type" value="Genomic_DNA"/>
</dbReference>
<evidence type="ECO:0000313" key="2">
    <source>
        <dbReference type="EMBL" id="EED94090.1"/>
    </source>
</evidence>
<keyword evidence="3" id="KW-1185">Reference proteome</keyword>
<dbReference type="GeneID" id="7442444"/>
<protein>
    <recommendedName>
        <fullName evidence="4">Granulins domain-containing protein</fullName>
    </recommendedName>
</protein>
<dbReference type="RefSeq" id="XP_002288654.1">
    <property type="nucleotide sequence ID" value="XM_002288618.1"/>
</dbReference>
<dbReference type="HOGENOM" id="CLU_1398883_0_0_1"/>
<gene>
    <name evidence="2" type="ORF">THAPSDRAFT_3099</name>
</gene>
<dbReference type="Proteomes" id="UP000001449">
    <property type="component" value="Chromosome 3"/>
</dbReference>
<name>B8BWT5_THAPS</name>
<sequence>MKISTFAFALLSCVAVLGPVNADNQAQAANEALVSNTDSSLPFLSEELNTCNRATCTSDRECCPEYPWCKIKSGFEGKCQLAPPPTGAPTGDTSIGSRLVNFMAKEIALANAKADEDSLEDKQEHLLVNKEDVSKNLRGAADALFPFYDEEGGGEDSEVGCKEEGAKGCGPFNKCCPGSWCMPVPFMGNYCMKNP</sequence>
<proteinExistence type="predicted"/>
<reference evidence="2 3" key="2">
    <citation type="journal article" date="2008" name="Nature">
        <title>The Phaeodactylum genome reveals the evolutionary history of diatom genomes.</title>
        <authorList>
            <person name="Bowler C."/>
            <person name="Allen A.E."/>
            <person name="Badger J.H."/>
            <person name="Grimwood J."/>
            <person name="Jabbari K."/>
            <person name="Kuo A."/>
            <person name="Maheswari U."/>
            <person name="Martens C."/>
            <person name="Maumus F."/>
            <person name="Otillar R.P."/>
            <person name="Rayko E."/>
            <person name="Salamov A."/>
            <person name="Vandepoele K."/>
            <person name="Beszteri B."/>
            <person name="Gruber A."/>
            <person name="Heijde M."/>
            <person name="Katinka M."/>
            <person name="Mock T."/>
            <person name="Valentin K."/>
            <person name="Verret F."/>
            <person name="Berges J.A."/>
            <person name="Brownlee C."/>
            <person name="Cadoret J.P."/>
            <person name="Chiovitti A."/>
            <person name="Choi C.J."/>
            <person name="Coesel S."/>
            <person name="De Martino A."/>
            <person name="Detter J.C."/>
            <person name="Durkin C."/>
            <person name="Falciatore A."/>
            <person name="Fournet J."/>
            <person name="Haruta M."/>
            <person name="Huysman M.J."/>
            <person name="Jenkins B.D."/>
            <person name="Jiroutova K."/>
            <person name="Jorgensen R.E."/>
            <person name="Joubert Y."/>
            <person name="Kaplan A."/>
            <person name="Kroger N."/>
            <person name="Kroth P.G."/>
            <person name="La Roche J."/>
            <person name="Lindquist E."/>
            <person name="Lommer M."/>
            <person name="Martin-Jezequel V."/>
            <person name="Lopez P.J."/>
            <person name="Lucas S."/>
            <person name="Mangogna M."/>
            <person name="McGinnis K."/>
            <person name="Medlin L.K."/>
            <person name="Montsant A."/>
            <person name="Oudot-Le Secq M.P."/>
            <person name="Napoli C."/>
            <person name="Obornik M."/>
            <person name="Parker M.S."/>
            <person name="Petit J.L."/>
            <person name="Porcel B.M."/>
            <person name="Poulsen N."/>
            <person name="Robison M."/>
            <person name="Rychlewski L."/>
            <person name="Rynearson T.A."/>
            <person name="Schmutz J."/>
            <person name="Shapiro H."/>
            <person name="Siaut M."/>
            <person name="Stanley M."/>
            <person name="Sussman M.R."/>
            <person name="Taylor A.R."/>
            <person name="Vardi A."/>
            <person name="von Dassow P."/>
            <person name="Vyverman W."/>
            <person name="Willis A."/>
            <person name="Wyrwicz L.S."/>
            <person name="Rokhsar D.S."/>
            <person name="Weissenbach J."/>
            <person name="Armbrust E.V."/>
            <person name="Green B.R."/>
            <person name="Van de Peer Y."/>
            <person name="Grigoriev I.V."/>
        </authorList>
    </citation>
    <scope>NUCLEOTIDE SEQUENCE [LARGE SCALE GENOMIC DNA]</scope>
    <source>
        <strain evidence="2 3">CCMP1335</strain>
    </source>
</reference>
<dbReference type="PaxDb" id="35128-Thaps3099"/>
<evidence type="ECO:0000256" key="1">
    <source>
        <dbReference type="SAM" id="SignalP"/>
    </source>
</evidence>
<keyword evidence="1" id="KW-0732">Signal</keyword>
<dbReference type="KEGG" id="tps:THAPSDRAFT_3099"/>
<evidence type="ECO:0008006" key="4">
    <source>
        <dbReference type="Google" id="ProtNLM"/>
    </source>
</evidence>
<dbReference type="InParanoid" id="B8BWT5"/>
<reference evidence="2 3" key="1">
    <citation type="journal article" date="2004" name="Science">
        <title>The genome of the diatom Thalassiosira pseudonana: ecology, evolution, and metabolism.</title>
        <authorList>
            <person name="Armbrust E.V."/>
            <person name="Berges J.A."/>
            <person name="Bowler C."/>
            <person name="Green B.R."/>
            <person name="Martinez D."/>
            <person name="Putnam N.H."/>
            <person name="Zhou S."/>
            <person name="Allen A.E."/>
            <person name="Apt K.E."/>
            <person name="Bechner M."/>
            <person name="Brzezinski M.A."/>
            <person name="Chaal B.K."/>
            <person name="Chiovitti A."/>
            <person name="Davis A.K."/>
            <person name="Demarest M.S."/>
            <person name="Detter J.C."/>
            <person name="Glavina T."/>
            <person name="Goodstein D."/>
            <person name="Hadi M.Z."/>
            <person name="Hellsten U."/>
            <person name="Hildebrand M."/>
            <person name="Jenkins B.D."/>
            <person name="Jurka J."/>
            <person name="Kapitonov V.V."/>
            <person name="Kroger N."/>
            <person name="Lau W.W."/>
            <person name="Lane T.W."/>
            <person name="Larimer F.W."/>
            <person name="Lippmeier J.C."/>
            <person name="Lucas S."/>
            <person name="Medina M."/>
            <person name="Montsant A."/>
            <person name="Obornik M."/>
            <person name="Parker M.S."/>
            <person name="Palenik B."/>
            <person name="Pazour G.J."/>
            <person name="Richardson P.M."/>
            <person name="Rynearson T.A."/>
            <person name="Saito M.A."/>
            <person name="Schwartz D.C."/>
            <person name="Thamatrakoln K."/>
            <person name="Valentin K."/>
            <person name="Vardi A."/>
            <person name="Wilkerson F.P."/>
            <person name="Rokhsar D.S."/>
        </authorList>
    </citation>
    <scope>NUCLEOTIDE SEQUENCE [LARGE SCALE GENOMIC DNA]</scope>
    <source>
        <strain evidence="2 3">CCMP1335</strain>
    </source>
</reference>
<dbReference type="AlphaFoldDB" id="B8BWT5"/>
<accession>B8BWT5</accession>